<dbReference type="Pfam" id="PF02776">
    <property type="entry name" value="TPP_enzyme_N"/>
    <property type="match status" value="1"/>
</dbReference>
<dbReference type="PANTHER" id="PTHR18968">
    <property type="entry name" value="THIAMINE PYROPHOSPHATE ENZYMES"/>
    <property type="match status" value="1"/>
</dbReference>
<evidence type="ECO:0000313" key="7">
    <source>
        <dbReference type="EMBL" id="KUN77897.1"/>
    </source>
</evidence>
<evidence type="ECO:0000259" key="4">
    <source>
        <dbReference type="Pfam" id="PF00205"/>
    </source>
</evidence>
<dbReference type="RefSeq" id="WP_061929039.1">
    <property type="nucleotide sequence ID" value="NZ_JBEYBH010000024.1"/>
</dbReference>
<accession>A0A101SQ62</accession>
<feature type="domain" description="Thiamine pyrophosphate enzyme central" evidence="4">
    <location>
        <begin position="188"/>
        <end position="315"/>
    </location>
</feature>
<evidence type="ECO:0008006" key="9">
    <source>
        <dbReference type="Google" id="ProtNLM"/>
    </source>
</evidence>
<dbReference type="AlphaFoldDB" id="A0A101SQ62"/>
<feature type="domain" description="Thiamine pyrophosphate enzyme TPP-binding" evidence="5">
    <location>
        <begin position="384"/>
        <end position="515"/>
    </location>
</feature>
<protein>
    <recommendedName>
        <fullName evidence="9">Thiamine pyrophosphate-binding protein</fullName>
    </recommendedName>
</protein>
<dbReference type="InterPro" id="IPR029035">
    <property type="entry name" value="DHS-like_NAD/FAD-binding_dom"/>
</dbReference>
<dbReference type="STRING" id="285568.AQJ66_32270"/>
<organism evidence="7 8">
    <name type="scientific">Streptomyces bungoensis</name>
    <dbReference type="NCBI Taxonomy" id="285568"/>
    <lineage>
        <taxon>Bacteria</taxon>
        <taxon>Bacillati</taxon>
        <taxon>Actinomycetota</taxon>
        <taxon>Actinomycetes</taxon>
        <taxon>Kitasatosporales</taxon>
        <taxon>Streptomycetaceae</taxon>
        <taxon>Streptomyces</taxon>
    </lineage>
</organism>
<evidence type="ECO:0000313" key="8">
    <source>
        <dbReference type="Proteomes" id="UP000053024"/>
    </source>
</evidence>
<dbReference type="Gene3D" id="3.40.50.1220">
    <property type="entry name" value="TPP-binding domain"/>
    <property type="match status" value="1"/>
</dbReference>
<dbReference type="Proteomes" id="UP000053024">
    <property type="component" value="Unassembled WGS sequence"/>
</dbReference>
<dbReference type="Gene3D" id="3.40.50.970">
    <property type="match status" value="2"/>
</dbReference>
<evidence type="ECO:0000256" key="1">
    <source>
        <dbReference type="ARBA" id="ARBA00007812"/>
    </source>
</evidence>
<dbReference type="InterPro" id="IPR011766">
    <property type="entry name" value="TPP_enzyme_TPP-bd"/>
</dbReference>
<dbReference type="Pfam" id="PF00205">
    <property type="entry name" value="TPP_enzyme_M"/>
    <property type="match status" value="1"/>
</dbReference>
<dbReference type="GO" id="GO:0000287">
    <property type="term" value="F:magnesium ion binding"/>
    <property type="evidence" value="ECO:0007669"/>
    <property type="project" value="InterPro"/>
</dbReference>
<gene>
    <name evidence="7" type="ORF">AQJ66_32270</name>
</gene>
<dbReference type="GO" id="GO:0009099">
    <property type="term" value="P:L-valine biosynthetic process"/>
    <property type="evidence" value="ECO:0007669"/>
    <property type="project" value="TreeGrafter"/>
</dbReference>
<feature type="domain" description="Thiamine pyrophosphate enzyme N-terminal TPP-binding" evidence="6">
    <location>
        <begin position="3"/>
        <end position="106"/>
    </location>
</feature>
<dbReference type="SUPFAM" id="SSF52467">
    <property type="entry name" value="DHS-like NAD/FAD-binding domain"/>
    <property type="match status" value="1"/>
</dbReference>
<dbReference type="PANTHER" id="PTHR18968:SF13">
    <property type="entry name" value="ACETOLACTATE SYNTHASE CATALYTIC SUBUNIT, MITOCHONDRIAL"/>
    <property type="match status" value="1"/>
</dbReference>
<evidence type="ECO:0000259" key="5">
    <source>
        <dbReference type="Pfam" id="PF02775"/>
    </source>
</evidence>
<dbReference type="GO" id="GO:0009097">
    <property type="term" value="P:isoleucine biosynthetic process"/>
    <property type="evidence" value="ECO:0007669"/>
    <property type="project" value="TreeGrafter"/>
</dbReference>
<dbReference type="InterPro" id="IPR029061">
    <property type="entry name" value="THDP-binding"/>
</dbReference>
<dbReference type="InterPro" id="IPR012001">
    <property type="entry name" value="Thiamin_PyroP_enz_TPP-bd_dom"/>
</dbReference>
<dbReference type="GO" id="GO:0050660">
    <property type="term" value="F:flavin adenine dinucleotide binding"/>
    <property type="evidence" value="ECO:0007669"/>
    <property type="project" value="TreeGrafter"/>
</dbReference>
<dbReference type="OrthoDB" id="3203527at2"/>
<keyword evidence="8" id="KW-1185">Reference proteome</keyword>
<proteinExistence type="inferred from homology"/>
<dbReference type="Pfam" id="PF02775">
    <property type="entry name" value="TPP_enzyme_C"/>
    <property type="match status" value="1"/>
</dbReference>
<evidence type="ECO:0000259" key="6">
    <source>
        <dbReference type="Pfam" id="PF02776"/>
    </source>
</evidence>
<sequence>MTTLAQAVGQTLADSGIRHAFGVVGGGNILATAALTAAGVRYTAARHEGGAMAMADAYFRATGDVAICTTTHGPGITNTVTALADAAKNRSGAVLLCGDAPVGGPRPHDIDQSALMAALGVRVVRLTEPRTARADTAAAVRAAREERRPVAVFLPGDLLNRTLPDTPSTAVPAAAGASGAAAEQDLEPLLDALAGARRPLLVAGLGAWQSGAGKILRELGDRLGALFATTVMAGGLFRDSAWSLGVCGGFAAPAAAALMGEADVVVAFGASLDTFTLHGGRILDPAATVVQVDIDGHKRAQRADLVVCGDAHAVAVTLLDAVEKRTLPVPDWRGRCAARVARARAGWADLTHEDASTADRIDPRTLTRSLAALLPEERTLVLDGGHFIAWPGMYWPVPDPAGFVFTGAAFQSIGLGLAGAVGAAVGRPDRMTVVAVGDGGALMGLSELDTLVRSGRPVLVVVYDDAAYGFEEHMYAPQGADPATLSFADTDFAAVARGLGARAVTVRRPDDLDAVRRWRTAGCPGTLVLDCKVVPGVIAPFLADLLERI</sequence>
<dbReference type="CDD" id="cd07035">
    <property type="entry name" value="TPP_PYR_POX_like"/>
    <property type="match status" value="1"/>
</dbReference>
<dbReference type="GO" id="GO:0005948">
    <property type="term" value="C:acetolactate synthase complex"/>
    <property type="evidence" value="ECO:0007669"/>
    <property type="project" value="TreeGrafter"/>
</dbReference>
<dbReference type="GO" id="GO:0003984">
    <property type="term" value="F:acetolactate synthase activity"/>
    <property type="evidence" value="ECO:0007669"/>
    <property type="project" value="TreeGrafter"/>
</dbReference>
<name>A0A101SQ62_9ACTN</name>
<dbReference type="CDD" id="cd00568">
    <property type="entry name" value="TPP_enzymes"/>
    <property type="match status" value="1"/>
</dbReference>
<dbReference type="GO" id="GO:0030976">
    <property type="term" value="F:thiamine pyrophosphate binding"/>
    <property type="evidence" value="ECO:0007669"/>
    <property type="project" value="InterPro"/>
</dbReference>
<evidence type="ECO:0000256" key="3">
    <source>
        <dbReference type="RuleBase" id="RU362132"/>
    </source>
</evidence>
<dbReference type="InterPro" id="IPR045229">
    <property type="entry name" value="TPP_enz"/>
</dbReference>
<dbReference type="SUPFAM" id="SSF52518">
    <property type="entry name" value="Thiamin diphosphate-binding fold (THDP-binding)"/>
    <property type="match status" value="2"/>
</dbReference>
<evidence type="ECO:0000256" key="2">
    <source>
        <dbReference type="ARBA" id="ARBA00023052"/>
    </source>
</evidence>
<comment type="similarity">
    <text evidence="1 3">Belongs to the TPP enzyme family.</text>
</comment>
<reference evidence="7 8" key="1">
    <citation type="submission" date="2015-10" db="EMBL/GenBank/DDBJ databases">
        <title>Draft genome sequence of Streptomyces bungoensis DSM 41781, type strain for the species Streptomyces bungoensis.</title>
        <authorList>
            <person name="Ruckert C."/>
            <person name="Winkler A."/>
            <person name="Kalinowski J."/>
            <person name="Kampfer P."/>
            <person name="Glaeser S."/>
        </authorList>
    </citation>
    <scope>NUCLEOTIDE SEQUENCE [LARGE SCALE GENOMIC DNA]</scope>
    <source>
        <strain evidence="7 8">DSM 41781</strain>
    </source>
</reference>
<dbReference type="EMBL" id="LMWX01000060">
    <property type="protein sequence ID" value="KUN77897.1"/>
    <property type="molecule type" value="Genomic_DNA"/>
</dbReference>
<comment type="caution">
    <text evidence="7">The sequence shown here is derived from an EMBL/GenBank/DDBJ whole genome shotgun (WGS) entry which is preliminary data.</text>
</comment>
<dbReference type="InterPro" id="IPR012000">
    <property type="entry name" value="Thiamin_PyroP_enz_cen_dom"/>
</dbReference>
<keyword evidence="2 3" id="KW-0786">Thiamine pyrophosphate</keyword>